<evidence type="ECO:0000256" key="2">
    <source>
        <dbReference type="ARBA" id="ARBA00022741"/>
    </source>
</evidence>
<dbReference type="GO" id="GO:0015192">
    <property type="term" value="F:L-phenylalanine transmembrane transporter activity"/>
    <property type="evidence" value="ECO:0007669"/>
    <property type="project" value="TreeGrafter"/>
</dbReference>
<dbReference type="FunFam" id="3.40.50.300:FF:000421">
    <property type="entry name" value="Branched-chain amino acid ABC transporter ATP-binding protein"/>
    <property type="match status" value="1"/>
</dbReference>
<dbReference type="STRING" id="571438.SAMN05192586_102146"/>
<dbReference type="AlphaFoldDB" id="A0A1G7J1P3"/>
<keyword evidence="3 5" id="KW-0067">ATP-binding</keyword>
<dbReference type="OrthoDB" id="9809450at2"/>
<dbReference type="InterPro" id="IPR051120">
    <property type="entry name" value="ABC_AA/LPS_Transport"/>
</dbReference>
<keyword evidence="6" id="KW-1185">Reference proteome</keyword>
<dbReference type="PANTHER" id="PTHR45772:SF7">
    <property type="entry name" value="AMINO ACID ABC TRANSPORTER ATP-BINDING PROTEIN"/>
    <property type="match status" value="1"/>
</dbReference>
<evidence type="ECO:0000313" key="5">
    <source>
        <dbReference type="EMBL" id="SDF18449.1"/>
    </source>
</evidence>
<dbReference type="PROSITE" id="PS00211">
    <property type="entry name" value="ABC_TRANSPORTER_1"/>
    <property type="match status" value="1"/>
</dbReference>
<dbReference type="GO" id="GO:0042941">
    <property type="term" value="P:D-alanine transmembrane transport"/>
    <property type="evidence" value="ECO:0007669"/>
    <property type="project" value="TreeGrafter"/>
</dbReference>
<dbReference type="Gene3D" id="3.40.50.300">
    <property type="entry name" value="P-loop containing nucleotide triphosphate hydrolases"/>
    <property type="match status" value="1"/>
</dbReference>
<dbReference type="InterPro" id="IPR032823">
    <property type="entry name" value="BCA_ABC_TP_C"/>
</dbReference>
<reference evidence="6" key="1">
    <citation type="submission" date="2016-10" db="EMBL/GenBank/DDBJ databases">
        <authorList>
            <person name="Varghese N."/>
            <person name="Submissions S."/>
        </authorList>
    </citation>
    <scope>NUCLEOTIDE SEQUENCE [LARGE SCALE GENOMIC DNA]</scope>
    <source>
        <strain evidence="6">KHC7</strain>
    </source>
</reference>
<keyword evidence="2" id="KW-0547">Nucleotide-binding</keyword>
<dbReference type="Pfam" id="PF00005">
    <property type="entry name" value="ABC_tran"/>
    <property type="match status" value="1"/>
</dbReference>
<evidence type="ECO:0000256" key="3">
    <source>
        <dbReference type="ARBA" id="ARBA00022840"/>
    </source>
</evidence>
<dbReference type="GO" id="GO:0015188">
    <property type="term" value="F:L-isoleucine transmembrane transporter activity"/>
    <property type="evidence" value="ECO:0007669"/>
    <property type="project" value="TreeGrafter"/>
</dbReference>
<dbReference type="SUPFAM" id="SSF52540">
    <property type="entry name" value="P-loop containing nucleoside triphosphate hydrolases"/>
    <property type="match status" value="1"/>
</dbReference>
<dbReference type="GO" id="GO:1903805">
    <property type="term" value="P:L-valine import across plasma membrane"/>
    <property type="evidence" value="ECO:0007669"/>
    <property type="project" value="TreeGrafter"/>
</dbReference>
<dbReference type="EMBL" id="FNBX01000002">
    <property type="protein sequence ID" value="SDF18449.1"/>
    <property type="molecule type" value="Genomic_DNA"/>
</dbReference>
<dbReference type="CDD" id="cd03219">
    <property type="entry name" value="ABC_Mj1267_LivG_branched"/>
    <property type="match status" value="1"/>
</dbReference>
<dbReference type="GO" id="GO:0016887">
    <property type="term" value="F:ATP hydrolysis activity"/>
    <property type="evidence" value="ECO:0007669"/>
    <property type="project" value="InterPro"/>
</dbReference>
<proteinExistence type="predicted"/>
<evidence type="ECO:0000256" key="1">
    <source>
        <dbReference type="ARBA" id="ARBA00022448"/>
    </source>
</evidence>
<dbReference type="PANTHER" id="PTHR45772">
    <property type="entry name" value="CONSERVED COMPONENT OF ABC TRANSPORTER FOR NATURAL AMINO ACIDS-RELATED"/>
    <property type="match status" value="1"/>
</dbReference>
<dbReference type="GO" id="GO:1903806">
    <property type="term" value="P:L-isoleucine import across plasma membrane"/>
    <property type="evidence" value="ECO:0007669"/>
    <property type="project" value="TreeGrafter"/>
</dbReference>
<dbReference type="InterPro" id="IPR017871">
    <property type="entry name" value="ABC_transporter-like_CS"/>
</dbReference>
<dbReference type="Proteomes" id="UP000199355">
    <property type="component" value="Unassembled WGS sequence"/>
</dbReference>
<dbReference type="InterPro" id="IPR003593">
    <property type="entry name" value="AAA+_ATPase"/>
</dbReference>
<sequence>MSLLHLQQVTKVFGGLVAVNDLTFTVEDGSIVGLIGPNGAGKTTVFNCITGNYTPEQGRVFFDGASIAGLRPHKVVELGIARTFQTIRLFGKLPALENVLAGRHCRMRAGLLSCMLHTPAQRREERAAVDRCMEELRFVGLAGHYMEAAGGLSYGNQRLLEIARALASDPRLIILDEPAGGMNDQETAALVETIRAIRNRGVTVLLIEHDMRLVMQICEKLVVLEHGAMIAQGSPQTVRQDPAVIEAYLGADDGEW</sequence>
<accession>A0A1G7J1P3</accession>
<keyword evidence="1" id="KW-0813">Transport</keyword>
<dbReference type="GO" id="GO:0005304">
    <property type="term" value="F:L-valine transmembrane transporter activity"/>
    <property type="evidence" value="ECO:0007669"/>
    <property type="project" value="TreeGrafter"/>
</dbReference>
<evidence type="ECO:0000313" key="6">
    <source>
        <dbReference type="Proteomes" id="UP000199355"/>
    </source>
</evidence>
<gene>
    <name evidence="5" type="ORF">SAMN05192586_102146</name>
</gene>
<name>A0A1G7J1P3_9BACT</name>
<evidence type="ECO:0000259" key="4">
    <source>
        <dbReference type="PROSITE" id="PS50893"/>
    </source>
</evidence>
<dbReference type="GO" id="GO:0015808">
    <property type="term" value="P:L-alanine transport"/>
    <property type="evidence" value="ECO:0007669"/>
    <property type="project" value="TreeGrafter"/>
</dbReference>
<organism evidence="5 6">
    <name type="scientific">Desulfovibrio legallii</name>
    <dbReference type="NCBI Taxonomy" id="571438"/>
    <lineage>
        <taxon>Bacteria</taxon>
        <taxon>Pseudomonadati</taxon>
        <taxon>Thermodesulfobacteriota</taxon>
        <taxon>Desulfovibrionia</taxon>
        <taxon>Desulfovibrionales</taxon>
        <taxon>Desulfovibrionaceae</taxon>
        <taxon>Desulfovibrio</taxon>
    </lineage>
</organism>
<dbReference type="GO" id="GO:0005886">
    <property type="term" value="C:plasma membrane"/>
    <property type="evidence" value="ECO:0007669"/>
    <property type="project" value="TreeGrafter"/>
</dbReference>
<dbReference type="SMART" id="SM00382">
    <property type="entry name" value="AAA"/>
    <property type="match status" value="1"/>
</dbReference>
<protein>
    <submittedName>
        <fullName evidence="5">Amino acid/amide ABC transporter ATP-binding protein 1, HAAT family</fullName>
    </submittedName>
</protein>
<dbReference type="Pfam" id="PF12399">
    <property type="entry name" value="BCA_ABC_TP_C"/>
    <property type="match status" value="1"/>
</dbReference>
<dbReference type="RefSeq" id="WP_092152688.1">
    <property type="nucleotide sequence ID" value="NZ_FNBX01000002.1"/>
</dbReference>
<feature type="domain" description="ABC transporter" evidence="4">
    <location>
        <begin position="4"/>
        <end position="251"/>
    </location>
</feature>
<dbReference type="PROSITE" id="PS50893">
    <property type="entry name" value="ABC_TRANSPORTER_2"/>
    <property type="match status" value="1"/>
</dbReference>
<dbReference type="InterPro" id="IPR027417">
    <property type="entry name" value="P-loop_NTPase"/>
</dbReference>
<dbReference type="GO" id="GO:0005524">
    <property type="term" value="F:ATP binding"/>
    <property type="evidence" value="ECO:0007669"/>
    <property type="project" value="UniProtKB-KW"/>
</dbReference>
<dbReference type="InterPro" id="IPR003439">
    <property type="entry name" value="ABC_transporter-like_ATP-bd"/>
</dbReference>